<gene>
    <name evidence="2" type="ORF">CLAFUR5_07671</name>
</gene>
<dbReference type="AlphaFoldDB" id="A0A9Q8P9Z7"/>
<name>A0A9Q8P9Z7_PASFU</name>
<dbReference type="EMBL" id="CP090168">
    <property type="protein sequence ID" value="UJO18622.1"/>
    <property type="molecule type" value="Genomic_DNA"/>
</dbReference>
<sequence length="65" mass="7674">MYSSRHNSYDAGDEAYDGNASDEKHEKETTEDGYDEQWQDHIKPTPYDHEALNEEKAEYWRMMAG</sequence>
<evidence type="ECO:0000313" key="3">
    <source>
        <dbReference type="Proteomes" id="UP000756132"/>
    </source>
</evidence>
<keyword evidence="3" id="KW-1185">Reference proteome</keyword>
<protein>
    <submittedName>
        <fullName evidence="2">Uncharacterized protein</fullName>
    </submittedName>
</protein>
<organism evidence="2 3">
    <name type="scientific">Passalora fulva</name>
    <name type="common">Tomato leaf mold</name>
    <name type="synonym">Cladosporium fulvum</name>
    <dbReference type="NCBI Taxonomy" id="5499"/>
    <lineage>
        <taxon>Eukaryota</taxon>
        <taxon>Fungi</taxon>
        <taxon>Dikarya</taxon>
        <taxon>Ascomycota</taxon>
        <taxon>Pezizomycotina</taxon>
        <taxon>Dothideomycetes</taxon>
        <taxon>Dothideomycetidae</taxon>
        <taxon>Mycosphaerellales</taxon>
        <taxon>Mycosphaerellaceae</taxon>
        <taxon>Fulvia</taxon>
    </lineage>
</organism>
<dbReference type="KEGG" id="ffu:CLAFUR5_07671"/>
<evidence type="ECO:0000313" key="2">
    <source>
        <dbReference type="EMBL" id="UJO18622.1"/>
    </source>
</evidence>
<proteinExistence type="predicted"/>
<feature type="compositionally biased region" description="Basic and acidic residues" evidence="1">
    <location>
        <begin position="21"/>
        <end position="30"/>
    </location>
</feature>
<evidence type="ECO:0000256" key="1">
    <source>
        <dbReference type="SAM" id="MobiDB-lite"/>
    </source>
</evidence>
<reference evidence="2" key="2">
    <citation type="journal article" date="2022" name="Microb. Genom.">
        <title>A chromosome-scale genome assembly of the tomato pathogen Cladosporium fulvum reveals a compartmentalized genome architecture and the presence of a dispensable chromosome.</title>
        <authorList>
            <person name="Zaccaron A.Z."/>
            <person name="Chen L.H."/>
            <person name="Samaras A."/>
            <person name="Stergiopoulos I."/>
        </authorList>
    </citation>
    <scope>NUCLEOTIDE SEQUENCE</scope>
    <source>
        <strain evidence="2">Race5_Kim</strain>
    </source>
</reference>
<accession>A0A9Q8P9Z7</accession>
<reference evidence="2" key="1">
    <citation type="submission" date="2021-12" db="EMBL/GenBank/DDBJ databases">
        <authorList>
            <person name="Zaccaron A."/>
            <person name="Stergiopoulos I."/>
        </authorList>
    </citation>
    <scope>NUCLEOTIDE SEQUENCE</scope>
    <source>
        <strain evidence="2">Race5_Kim</strain>
    </source>
</reference>
<feature type="compositionally biased region" description="Basic and acidic residues" evidence="1">
    <location>
        <begin position="38"/>
        <end position="50"/>
    </location>
</feature>
<feature type="region of interest" description="Disordered" evidence="1">
    <location>
        <begin position="1"/>
        <end position="50"/>
    </location>
</feature>
<dbReference type="GeneID" id="71987549"/>
<dbReference type="Proteomes" id="UP000756132">
    <property type="component" value="Chromosome 6"/>
</dbReference>
<dbReference type="RefSeq" id="XP_047762988.1">
    <property type="nucleotide sequence ID" value="XM_047906819.1"/>
</dbReference>